<name>A0A8J6CK90_DIALT</name>
<proteinExistence type="predicted"/>
<dbReference type="AlphaFoldDB" id="A0A8J6CK90"/>
<accession>A0A8J6CK90</accession>
<dbReference type="SUPFAM" id="SSF50630">
    <property type="entry name" value="Acid proteases"/>
    <property type="match status" value="1"/>
</dbReference>
<dbReference type="OrthoDB" id="419677at2759"/>
<dbReference type="InterPro" id="IPR021109">
    <property type="entry name" value="Peptidase_aspartic_dom_sf"/>
</dbReference>
<evidence type="ECO:0000313" key="2">
    <source>
        <dbReference type="Proteomes" id="UP000751190"/>
    </source>
</evidence>
<dbReference type="OMA" id="CEEYCAR"/>
<gene>
    <name evidence="1" type="ORF">KFE25_009234</name>
</gene>
<sequence>MAVNRRAMLEQTRLACASMLPVCSLPLAARGAVAVDTSYPRTLTVPLTDCGGSYCAVFRVDGTPFRAVIDTGSPFLSVAGSCTKLWGCYTGEGEPAGLAETWETYDGKEGPVAWRRGAVAFGAHELSRSVVFGVLSDELVGRPGGVFLGLVKREAAGIRPTFLSQTPFEAFTVDLRAEPKLVLSTAPLVPVDARWLPMVDLRPFGSPVEHYATRVSAMRVNGRAIRPPDGKPVFAIFDTGTTGMAMSGALWDASLDACLAAAGARWPGVVDVDLGMPRSPPVTMSVDRPFPTTPIRKIPWKLFDGHLIVLGLSFLQDRALTVDVDKKRMWLGYDA</sequence>
<evidence type="ECO:0000313" key="1">
    <source>
        <dbReference type="EMBL" id="KAG8470813.1"/>
    </source>
</evidence>
<dbReference type="Proteomes" id="UP000751190">
    <property type="component" value="Unassembled WGS sequence"/>
</dbReference>
<organism evidence="1 2">
    <name type="scientific">Diacronema lutheri</name>
    <name type="common">Unicellular marine alga</name>
    <name type="synonym">Monochrysis lutheri</name>
    <dbReference type="NCBI Taxonomy" id="2081491"/>
    <lineage>
        <taxon>Eukaryota</taxon>
        <taxon>Haptista</taxon>
        <taxon>Haptophyta</taxon>
        <taxon>Pavlovophyceae</taxon>
        <taxon>Pavlovales</taxon>
        <taxon>Pavlovaceae</taxon>
        <taxon>Diacronema</taxon>
    </lineage>
</organism>
<keyword evidence="2" id="KW-1185">Reference proteome</keyword>
<protein>
    <submittedName>
        <fullName evidence="1">Uncharacterized protein</fullName>
    </submittedName>
</protein>
<comment type="caution">
    <text evidence="1">The sequence shown here is derived from an EMBL/GenBank/DDBJ whole genome shotgun (WGS) entry which is preliminary data.</text>
</comment>
<reference evidence="1" key="1">
    <citation type="submission" date="2021-05" db="EMBL/GenBank/DDBJ databases">
        <title>The genome of the haptophyte Pavlova lutheri (Diacronema luteri, Pavlovales) - a model for lipid biosynthesis in eukaryotic algae.</title>
        <authorList>
            <person name="Hulatt C.J."/>
            <person name="Posewitz M.C."/>
        </authorList>
    </citation>
    <scope>NUCLEOTIDE SEQUENCE</scope>
    <source>
        <strain evidence="1">NIVA-4/92</strain>
    </source>
</reference>
<dbReference type="EMBL" id="JAGTXO010000001">
    <property type="protein sequence ID" value="KAG8470813.1"/>
    <property type="molecule type" value="Genomic_DNA"/>
</dbReference>